<gene>
    <name evidence="3" type="ORF">CNLFYP112_00659</name>
</gene>
<proteinExistence type="predicted"/>
<dbReference type="EMBL" id="CACRTG010000046">
    <property type="protein sequence ID" value="VYT37240.1"/>
    <property type="molecule type" value="Genomic_DNA"/>
</dbReference>
<organism evidence="3">
    <name type="scientific">[Clostridium] nexile</name>
    <dbReference type="NCBI Taxonomy" id="29361"/>
    <lineage>
        <taxon>Bacteria</taxon>
        <taxon>Bacillati</taxon>
        <taxon>Bacillota</taxon>
        <taxon>Clostridia</taxon>
        <taxon>Lachnospirales</taxon>
        <taxon>Lachnospiraceae</taxon>
        <taxon>Tyzzerella</taxon>
    </lineage>
</organism>
<feature type="signal peptide" evidence="1">
    <location>
        <begin position="1"/>
        <end position="25"/>
    </location>
</feature>
<keyword evidence="1" id="KW-0732">Signal</keyword>
<feature type="chain" id="PRO_5026945421" description="DUF6973 domain-containing protein" evidence="1">
    <location>
        <begin position="26"/>
        <end position="223"/>
    </location>
</feature>
<feature type="domain" description="DUF6973" evidence="2">
    <location>
        <begin position="95"/>
        <end position="212"/>
    </location>
</feature>
<dbReference type="Pfam" id="PF22322">
    <property type="entry name" value="DUF6973"/>
    <property type="match status" value="1"/>
</dbReference>
<name>A0A6N2W4M4_9FIRM</name>
<evidence type="ECO:0000313" key="3">
    <source>
        <dbReference type="EMBL" id="VYT37240.1"/>
    </source>
</evidence>
<protein>
    <recommendedName>
        <fullName evidence="2">DUF6973 domain-containing protein</fullName>
    </recommendedName>
</protein>
<dbReference type="InterPro" id="IPR054246">
    <property type="entry name" value="DUF6973"/>
</dbReference>
<evidence type="ECO:0000259" key="2">
    <source>
        <dbReference type="Pfam" id="PF22322"/>
    </source>
</evidence>
<accession>A0A6N2W4M4</accession>
<sequence length="223" mass="25280">MRKKIIGVMGLVMVLGAISPLSAYANENACIESEWNTIEEEKFDILIDEIISIKNDNPGFTDEQLLTIINKQISESRMEKGIIDIWNSLTESEKKLCIRYPFDALKVNTARNIATEQTQTKFGYSGLGDRSDAFRHGIWNAEMSILIGSEKAELFATAHEDKDVSGNESDGFPKTAHKEMDLHNNEVGRQMGEEHREVSEDELADIIYSDIYSESTQFVWLHE</sequence>
<evidence type="ECO:0000256" key="1">
    <source>
        <dbReference type="SAM" id="SignalP"/>
    </source>
</evidence>
<reference evidence="3" key="1">
    <citation type="submission" date="2019-11" db="EMBL/GenBank/DDBJ databases">
        <authorList>
            <person name="Feng L."/>
        </authorList>
    </citation>
    <scope>NUCLEOTIDE SEQUENCE</scope>
    <source>
        <strain evidence="3">CnexileLFYP112</strain>
    </source>
</reference>
<dbReference type="AlphaFoldDB" id="A0A6N2W4M4"/>